<evidence type="ECO:0000256" key="1">
    <source>
        <dbReference type="SAM" id="Phobius"/>
    </source>
</evidence>
<dbReference type="RefSeq" id="WP_202992315.1">
    <property type="nucleotide sequence ID" value="NZ_JAENHO010000004.1"/>
</dbReference>
<name>A0ABS1VQJ6_9ACTN</name>
<feature type="transmembrane region" description="Helical" evidence="1">
    <location>
        <begin position="163"/>
        <end position="180"/>
    </location>
</feature>
<feature type="transmembrane region" description="Helical" evidence="1">
    <location>
        <begin position="112"/>
        <end position="134"/>
    </location>
</feature>
<feature type="transmembrane region" description="Helical" evidence="1">
    <location>
        <begin position="83"/>
        <end position="100"/>
    </location>
</feature>
<dbReference type="EMBL" id="JAENHO010000004">
    <property type="protein sequence ID" value="MBL7255811.1"/>
    <property type="molecule type" value="Genomic_DNA"/>
</dbReference>
<dbReference type="PANTHER" id="PTHR34202">
    <property type="entry name" value="UPF0548 PROTEIN"/>
    <property type="match status" value="1"/>
</dbReference>
<evidence type="ECO:0000313" key="3">
    <source>
        <dbReference type="EMBL" id="MBL7255811.1"/>
    </source>
</evidence>
<feature type="domain" description="DUF1990" evidence="2">
    <location>
        <begin position="249"/>
        <end position="384"/>
    </location>
</feature>
<protein>
    <submittedName>
        <fullName evidence="3">YndJ family transporter</fullName>
    </submittedName>
</protein>
<sequence length="398" mass="42390">MDRLSGSGWVGLYVVVAVCVLLFVPLGLGALDRGAKIVRWWPAVAAPAVVAMALPRGWVAGLLCVPYLLACCVVPVVLRRERLVAFAAACLPVAAAGLAAERAGYALLGFPPGILGLTAAHFHVAGFGAMLLLALTNERKILAPGGVALVGIGFLVGGQTGDLIELLGAGLLSAGLWLAIAARTGKAFRFLLALSILTMGLALLYASGQVVDVPHLNLTWMVLTHGVLNAAAVLTALIVAYAGRAQTHTWTHRIGAGRERFELASRALLTWEMHRRSWAWVEPGTPPAFVGQHMRSELGFGRLRVPEPCEVLEVVREDDRTSLHYLALPGHTFEGEERFTVLIDGAGAVFFQVHVTAKPARLISRLAGPLVPVAQWLFIARCARTLAGFDQRAAARQP</sequence>
<feature type="transmembrane region" description="Helical" evidence="1">
    <location>
        <begin position="187"/>
        <end position="206"/>
    </location>
</feature>
<dbReference type="InterPro" id="IPR025450">
    <property type="entry name" value="YndJ-like"/>
</dbReference>
<dbReference type="PANTHER" id="PTHR34202:SF1">
    <property type="entry name" value="UPF0548 PROTEIN"/>
    <property type="match status" value="1"/>
</dbReference>
<dbReference type="Pfam" id="PF09348">
    <property type="entry name" value="DUF1990"/>
    <property type="match status" value="1"/>
</dbReference>
<dbReference type="Proteomes" id="UP000598996">
    <property type="component" value="Unassembled WGS sequence"/>
</dbReference>
<feature type="transmembrane region" description="Helical" evidence="1">
    <location>
        <begin position="12"/>
        <end position="31"/>
    </location>
</feature>
<keyword evidence="1" id="KW-1133">Transmembrane helix</keyword>
<evidence type="ECO:0000259" key="2">
    <source>
        <dbReference type="Pfam" id="PF09348"/>
    </source>
</evidence>
<dbReference type="Pfam" id="PF14158">
    <property type="entry name" value="YndJ"/>
    <property type="match status" value="1"/>
</dbReference>
<comment type="caution">
    <text evidence="3">The sequence shown here is derived from an EMBL/GenBank/DDBJ whole genome shotgun (WGS) entry which is preliminary data.</text>
</comment>
<keyword evidence="1" id="KW-0472">Membrane</keyword>
<keyword evidence="4" id="KW-1185">Reference proteome</keyword>
<feature type="transmembrane region" description="Helical" evidence="1">
    <location>
        <begin position="141"/>
        <end position="157"/>
    </location>
</feature>
<accession>A0ABS1VQJ6</accession>
<proteinExistence type="predicted"/>
<keyword evidence="1" id="KW-0812">Transmembrane</keyword>
<reference evidence="3 4" key="1">
    <citation type="submission" date="2021-01" db="EMBL/GenBank/DDBJ databases">
        <title>Actinoplanes sp. nov. LDG1-01 isolated from lichen.</title>
        <authorList>
            <person name="Saeng-In P."/>
            <person name="Phongsopitanun W."/>
            <person name="Kanchanasin P."/>
            <person name="Yuki M."/>
            <person name="Kudo T."/>
            <person name="Ohkuma M."/>
            <person name="Tanasupawat S."/>
        </authorList>
    </citation>
    <scope>NUCLEOTIDE SEQUENCE [LARGE SCALE GENOMIC DNA]</scope>
    <source>
        <strain evidence="3 4">LDG1-01</strain>
    </source>
</reference>
<dbReference type="InterPro" id="IPR018960">
    <property type="entry name" value="DUF1990"/>
</dbReference>
<gene>
    <name evidence="3" type="ORF">JKJ07_16025</name>
</gene>
<feature type="transmembrane region" description="Helical" evidence="1">
    <location>
        <begin position="218"/>
        <end position="243"/>
    </location>
</feature>
<evidence type="ECO:0000313" key="4">
    <source>
        <dbReference type="Proteomes" id="UP000598996"/>
    </source>
</evidence>
<feature type="transmembrane region" description="Helical" evidence="1">
    <location>
        <begin position="60"/>
        <end position="78"/>
    </location>
</feature>
<organism evidence="3 4">
    <name type="scientific">Paractinoplanes lichenicola</name>
    <dbReference type="NCBI Taxonomy" id="2802976"/>
    <lineage>
        <taxon>Bacteria</taxon>
        <taxon>Bacillati</taxon>
        <taxon>Actinomycetota</taxon>
        <taxon>Actinomycetes</taxon>
        <taxon>Micromonosporales</taxon>
        <taxon>Micromonosporaceae</taxon>
        <taxon>Paractinoplanes</taxon>
    </lineage>
</organism>